<dbReference type="Pfam" id="PF13519">
    <property type="entry name" value="VWA_2"/>
    <property type="match status" value="1"/>
</dbReference>
<name>A0A835Z7E0_9STRA</name>
<proteinExistence type="predicted"/>
<dbReference type="Gene3D" id="3.40.50.410">
    <property type="entry name" value="von Willebrand factor, type A domain"/>
    <property type="match status" value="1"/>
</dbReference>
<organism evidence="2 3">
    <name type="scientific">Tribonema minus</name>
    <dbReference type="NCBI Taxonomy" id="303371"/>
    <lineage>
        <taxon>Eukaryota</taxon>
        <taxon>Sar</taxon>
        <taxon>Stramenopiles</taxon>
        <taxon>Ochrophyta</taxon>
        <taxon>PX clade</taxon>
        <taxon>Xanthophyceae</taxon>
        <taxon>Tribonematales</taxon>
        <taxon>Tribonemataceae</taxon>
        <taxon>Tribonema</taxon>
    </lineage>
</organism>
<feature type="domain" description="VWFA" evidence="1">
    <location>
        <begin position="57"/>
        <end position="250"/>
    </location>
</feature>
<dbReference type="PROSITE" id="PS50234">
    <property type="entry name" value="VWFA"/>
    <property type="match status" value="1"/>
</dbReference>
<dbReference type="EMBL" id="JAFCMP010000112">
    <property type="protein sequence ID" value="KAG5186320.1"/>
    <property type="molecule type" value="Genomic_DNA"/>
</dbReference>
<dbReference type="InterPro" id="IPR002035">
    <property type="entry name" value="VWF_A"/>
</dbReference>
<keyword evidence="3" id="KW-1185">Reference proteome</keyword>
<gene>
    <name evidence="2" type="ORF">JKP88DRAFT_156846</name>
</gene>
<protein>
    <recommendedName>
        <fullName evidence="1">VWFA domain-containing protein</fullName>
    </recommendedName>
</protein>
<dbReference type="InterPro" id="IPR036465">
    <property type="entry name" value="vWFA_dom_sf"/>
</dbReference>
<evidence type="ECO:0000313" key="2">
    <source>
        <dbReference type="EMBL" id="KAG5186320.1"/>
    </source>
</evidence>
<dbReference type="PANTHER" id="PTHR34706:SF1">
    <property type="entry name" value="VWFA DOMAIN-CONTAINING PROTEIN"/>
    <property type="match status" value="1"/>
</dbReference>
<dbReference type="Proteomes" id="UP000664859">
    <property type="component" value="Unassembled WGS sequence"/>
</dbReference>
<dbReference type="OrthoDB" id="2142040at2759"/>
<comment type="caution">
    <text evidence="2">The sequence shown here is derived from an EMBL/GenBank/DDBJ whole genome shotgun (WGS) entry which is preliminary data.</text>
</comment>
<dbReference type="SUPFAM" id="SSF53300">
    <property type="entry name" value="vWA-like"/>
    <property type="match status" value="1"/>
</dbReference>
<dbReference type="PANTHER" id="PTHR34706">
    <property type="entry name" value="SLR1338 PROTEIN"/>
    <property type="match status" value="1"/>
</dbReference>
<accession>A0A835Z7E0</accession>
<sequence length="252" mass="27769">MKLPPPSAPSTTFVNAKGSNVIQEYAIAARANPDCIPTMAETPRELKDLQKEALARQYVIIVDRSGSMGAADGRGTHWDSARDAVTRMIDTVLNYDIDHTVPVYIFDNECVFIGEVTKASQVKQIFTEFKPRGTTDLNNVLVEALETYAGTKRPNYELVPGTTFIVLLDGGADDEDAVMKTVCRFADPRNGYVANHTQIAISLCQIGDDPSATRFLKRLDDEIEPDICDTQKDDILSETGGLDRLLYSAIFD</sequence>
<evidence type="ECO:0000259" key="1">
    <source>
        <dbReference type="PROSITE" id="PS50234"/>
    </source>
</evidence>
<reference evidence="2" key="1">
    <citation type="submission" date="2021-02" db="EMBL/GenBank/DDBJ databases">
        <title>First Annotated Genome of the Yellow-green Alga Tribonema minus.</title>
        <authorList>
            <person name="Mahan K.M."/>
        </authorList>
    </citation>
    <scope>NUCLEOTIDE SEQUENCE</scope>
    <source>
        <strain evidence="2">UTEX B ZZ1240</strain>
    </source>
</reference>
<evidence type="ECO:0000313" key="3">
    <source>
        <dbReference type="Proteomes" id="UP000664859"/>
    </source>
</evidence>
<dbReference type="AlphaFoldDB" id="A0A835Z7E0"/>